<evidence type="ECO:0000256" key="1">
    <source>
        <dbReference type="SAM" id="MobiDB-lite"/>
    </source>
</evidence>
<dbReference type="EMBL" id="BAABAQ010000011">
    <property type="protein sequence ID" value="GAA4200867.1"/>
    <property type="molecule type" value="Genomic_DNA"/>
</dbReference>
<sequence length="134" mass="13936">MPRVVRATRLTSGSFALGLVGASIVSEGGGRAGCQYGAVAAFVLAWEAIRFGIWKSPEDERRWLRAALVDTGKAVAVLLGVALAGGVVTQIGEAVATPPAAARPYAIAEELPSNRVADDPSTDSPHRIEEGDRP</sequence>
<reference evidence="3" key="1">
    <citation type="journal article" date="2019" name="Int. J. Syst. Evol. Microbiol.">
        <title>The Global Catalogue of Microorganisms (GCM) 10K type strain sequencing project: providing services to taxonomists for standard genome sequencing and annotation.</title>
        <authorList>
            <consortium name="The Broad Institute Genomics Platform"/>
            <consortium name="The Broad Institute Genome Sequencing Center for Infectious Disease"/>
            <person name="Wu L."/>
            <person name="Ma J."/>
        </authorList>
    </citation>
    <scope>NUCLEOTIDE SEQUENCE [LARGE SCALE GENOMIC DNA]</scope>
    <source>
        <strain evidence="3">JCM 17388</strain>
    </source>
</reference>
<feature type="compositionally biased region" description="Basic and acidic residues" evidence="1">
    <location>
        <begin position="124"/>
        <end position="134"/>
    </location>
</feature>
<keyword evidence="3" id="KW-1185">Reference proteome</keyword>
<accession>A0ABP8B8N0</accession>
<dbReference type="Proteomes" id="UP001501251">
    <property type="component" value="Unassembled WGS sequence"/>
</dbReference>
<feature type="region of interest" description="Disordered" evidence="1">
    <location>
        <begin position="111"/>
        <end position="134"/>
    </location>
</feature>
<gene>
    <name evidence="2" type="ORF">GCM10022252_54720</name>
</gene>
<name>A0ABP8B8N0_9ACTN</name>
<organism evidence="2 3">
    <name type="scientific">Streptosporangium oxazolinicum</name>
    <dbReference type="NCBI Taxonomy" id="909287"/>
    <lineage>
        <taxon>Bacteria</taxon>
        <taxon>Bacillati</taxon>
        <taxon>Actinomycetota</taxon>
        <taxon>Actinomycetes</taxon>
        <taxon>Streptosporangiales</taxon>
        <taxon>Streptosporangiaceae</taxon>
        <taxon>Streptosporangium</taxon>
    </lineage>
</organism>
<protein>
    <submittedName>
        <fullName evidence="2">Uncharacterized protein</fullName>
    </submittedName>
</protein>
<evidence type="ECO:0000313" key="3">
    <source>
        <dbReference type="Proteomes" id="UP001501251"/>
    </source>
</evidence>
<comment type="caution">
    <text evidence="2">The sequence shown here is derived from an EMBL/GenBank/DDBJ whole genome shotgun (WGS) entry which is preliminary data.</text>
</comment>
<evidence type="ECO:0000313" key="2">
    <source>
        <dbReference type="EMBL" id="GAA4200867.1"/>
    </source>
</evidence>
<proteinExistence type="predicted"/>